<dbReference type="InterPro" id="IPR010566">
    <property type="entry name" value="Haemolys_ca-bd"/>
</dbReference>
<keyword evidence="3" id="KW-0106">Calcium</keyword>
<name>A0ABY7GD88_9GAMM</name>
<accession>A0ABY7GD88</accession>
<feature type="compositionally biased region" description="Low complexity" evidence="4">
    <location>
        <begin position="2038"/>
        <end position="2048"/>
    </location>
</feature>
<feature type="region of interest" description="Disordered" evidence="4">
    <location>
        <begin position="2026"/>
        <end position="2091"/>
    </location>
</feature>
<feature type="region of interest" description="Disordered" evidence="4">
    <location>
        <begin position="1779"/>
        <end position="1844"/>
    </location>
</feature>
<feature type="domain" description="Haemolysin-type calcium binding-related" evidence="5">
    <location>
        <begin position="1698"/>
        <end position="1736"/>
    </location>
</feature>
<dbReference type="InterPro" id="IPR050557">
    <property type="entry name" value="RTX_toxin/Mannuronan_C5-epim"/>
</dbReference>
<feature type="region of interest" description="Disordered" evidence="4">
    <location>
        <begin position="2520"/>
        <end position="2585"/>
    </location>
</feature>
<dbReference type="Pfam" id="PF06594">
    <property type="entry name" value="HCBP_related"/>
    <property type="match status" value="9"/>
</dbReference>
<feature type="compositionally biased region" description="Low complexity" evidence="4">
    <location>
        <begin position="2532"/>
        <end position="2542"/>
    </location>
</feature>
<dbReference type="EMBL" id="CP113517">
    <property type="protein sequence ID" value="WAR43265.1"/>
    <property type="molecule type" value="Genomic_DNA"/>
</dbReference>
<dbReference type="InterPro" id="IPR001343">
    <property type="entry name" value="Hemolysn_Ca-bd"/>
</dbReference>
<feature type="compositionally biased region" description="Low complexity" evidence="4">
    <location>
        <begin position="1050"/>
        <end position="1060"/>
    </location>
</feature>
<reference evidence="6" key="1">
    <citation type="submission" date="2022-11" db="EMBL/GenBank/DDBJ databases">
        <title>Methylomonas rapida sp. nov., Carotenoid-Producing Obligate Methanotrophs with High Growth Characteristics and Biotechnological Potential.</title>
        <authorList>
            <person name="Tikhonova E.N."/>
            <person name="Suleimanov R.Z."/>
            <person name="Miroshnikov K."/>
            <person name="Oshkin I.Y."/>
            <person name="Belova S.E."/>
            <person name="Danilova O.V."/>
            <person name="Ashikhmin A."/>
            <person name="Konopkin A."/>
            <person name="But S.Y."/>
            <person name="Khmelenina V.N."/>
            <person name="Kuznetsov N."/>
            <person name="Pimenov N.V."/>
            <person name="Dedysh S.N."/>
        </authorList>
    </citation>
    <scope>NUCLEOTIDE SEQUENCE</scope>
    <source>
        <strain evidence="6">MP1</strain>
    </source>
</reference>
<evidence type="ECO:0000256" key="2">
    <source>
        <dbReference type="ARBA" id="ARBA00022525"/>
    </source>
</evidence>
<evidence type="ECO:0000313" key="6">
    <source>
        <dbReference type="EMBL" id="WAR43265.1"/>
    </source>
</evidence>
<feature type="domain" description="Haemolysin-type calcium binding-related" evidence="5">
    <location>
        <begin position="2439"/>
        <end position="2477"/>
    </location>
</feature>
<dbReference type="RefSeq" id="WP_269021781.1">
    <property type="nucleotide sequence ID" value="NZ_CP113517.1"/>
</dbReference>
<keyword evidence="7" id="KW-1185">Reference proteome</keyword>
<dbReference type="Pfam" id="PF00353">
    <property type="entry name" value="HemolysinCabind"/>
    <property type="match status" value="24"/>
</dbReference>
<feature type="compositionally biased region" description="Low complexity" evidence="4">
    <location>
        <begin position="1791"/>
        <end position="1801"/>
    </location>
</feature>
<keyword evidence="2" id="KW-0964">Secreted</keyword>
<dbReference type="InterPro" id="IPR018511">
    <property type="entry name" value="Hemolysin-typ_Ca-bd_CS"/>
</dbReference>
<feature type="domain" description="Haemolysin-type calcium binding-related" evidence="5">
    <location>
        <begin position="2686"/>
        <end position="2724"/>
    </location>
</feature>
<comment type="subcellular location">
    <subcellularLocation>
        <location evidence="1">Secreted</location>
    </subcellularLocation>
</comment>
<dbReference type="PRINTS" id="PR00313">
    <property type="entry name" value="CABNDNGRPT"/>
</dbReference>
<proteinExistence type="predicted"/>
<dbReference type="InterPro" id="IPR011049">
    <property type="entry name" value="Serralysin-like_metalloprot_C"/>
</dbReference>
<protein>
    <recommendedName>
        <fullName evidence="5">Haemolysin-type calcium binding-related domain-containing protein</fullName>
    </recommendedName>
</protein>
<feature type="domain" description="Haemolysin-type calcium binding-related" evidence="5">
    <location>
        <begin position="1451"/>
        <end position="1489"/>
    </location>
</feature>
<feature type="compositionally biased region" description="Low complexity" evidence="4">
    <location>
        <begin position="1297"/>
        <end position="1307"/>
    </location>
</feature>
<feature type="domain" description="Haemolysin-type calcium binding-related" evidence="5">
    <location>
        <begin position="1945"/>
        <end position="1983"/>
    </location>
</feature>
<evidence type="ECO:0000256" key="3">
    <source>
        <dbReference type="ARBA" id="ARBA00022837"/>
    </source>
</evidence>
<evidence type="ECO:0000259" key="5">
    <source>
        <dbReference type="Pfam" id="PF06594"/>
    </source>
</evidence>
<dbReference type="SUPFAM" id="SSF51120">
    <property type="entry name" value="beta-Roll"/>
    <property type="match status" value="15"/>
</dbReference>
<feature type="region of interest" description="Disordered" evidence="4">
    <location>
        <begin position="1038"/>
        <end position="1103"/>
    </location>
</feature>
<evidence type="ECO:0000313" key="7">
    <source>
        <dbReference type="Proteomes" id="UP001162780"/>
    </source>
</evidence>
<gene>
    <name evidence="6" type="ORF">NM686_012785</name>
</gene>
<dbReference type="Proteomes" id="UP001162780">
    <property type="component" value="Chromosome"/>
</dbReference>
<feature type="domain" description="Haemolysin-type calcium binding-related" evidence="5">
    <location>
        <begin position="1204"/>
        <end position="1242"/>
    </location>
</feature>
<sequence>MNYTAGEAIALLNNPEYQGQYGLLDLIRQVSVATPADRPGVITYTFAYSGSTGPNNTGPRMGDIADFISGNSVLNQNIRVINSSQIAEFLGSNEFKEAGLQAFNGDKIAFENWLYEAKTGPWAVASDKFIAATNGPIQPFSTFADAMRTLALVEVPTALNTPGINYIDEIPNSAWDGFRAGLVDSGMTNDAATDAVRQLISFKSSLEIQNTAVGVEWVPGENGTMQQRITWMDTSKWAVGVDVPEFPQDATRMTLGELAGPPSPEYISTLSDFVTQLKQTANIDRYWTSVEQAGKVLGTVGGVLAVADLVKTAYQANEAWQAGHQDQALQMVRDWSLGTSGAFLAGGVTYQGLAFLLEPLALLGPLGIAAGVVSVVGVSIYTAYWGHGVGQHLGQQISDLFTSATVATAPVRRDPLTFDLDNDGLETTGIDSANPIYFDHNADGVKTATGWISADDAFLVLDKNANGSIDNGRELFGDAYIKSNGQLAADGFDALRDLDGNGDGVVDASDAQFVNLRLWRDLNQDGVSQANELFTLSSQNVAAINVGSSEHSQILANGNQLADTGTFIKTDGSSGTLGEVTGNLGDINLAQDTFHSQFADRLDTSAVADLPDMQGAGQVRSLREAATLSSALAQLLTDFAAADRTGQQALLDSIIKAWSDTSTLATTFTGAYDGHNLTVNMQNLAAGSAAYNALADKLTILEHFNGRTFNSVPDGTTAATVNLWTTTQDLLQRSYDSLKESVYSSLVMQTRLKPYLDAITLTVDDSGIRLDFTDMASRLEADRSSDPTMAFANLLDLQKYAGDNLNQNGWNGIETIADWIDLLPNTVNVIGLLQDTGYNHATNGNDTFLGSNGVDNFSTGNGNDLLLGNAGNDSLIGGDGNDNLTGGLGNDVLQGGRNADVYYINRGDGEDTVIESGDGYDTSYLGGNGDKIVFGAGIEAADMVFTQVGSDLVMDLGQGDRLTFKNWYVYNNSYGNWGYQVENFQFADGTVLSATALLNTKGVDTVGTDGNDSILSGAEIDRIIGGLGNDTINAGAGDDIVSGDDGNDVLNGQDGNDQLDGGLGDDTISGGNGNDVLLGGSGNNTLNGDAGNDRLESGDGIDSLNGGSGNDTLLANGGNDSLIGGDGNDNLTGGLGNDVLQGGRNADVYYINRGDGEDTVIESGDGYDTSYLGGNGDKIVFGAGIEAADMVFTQVGSDLVMDLGQGDRLTFKNWYVYNNSYGNWGYQVENFQFADGTVLSATALLNTKGVDTVGTDGNDSILSGAEIDRIIGGLGNDTINAGAGDDIVSGDDGNDVLNGQDGNDQLDGGLGDDTISGGNGNDVLLGGSGNNTLNGDAGNDRLESGDGIDSLNGGSGNDTLLANGGNDSLIGGDGNDNLTGGLGNDVLQGGRNADVYYINRGDGEDTVIESGDGYDTSYLGGNGDKIVFGAGIAAADMVFTQVGSDLVMDLGQGDRLTFKNWYVYNNSYGNWGYQVENFQFADGTVLSATALLNTKGVNMGGTDANDVITGGAETNYLYGGLGDDTINAGAGDDIVSGDDGNDVLNGQDGNDQLDGGLGDDTISGGNGNDVLLGGSGNNTLNGDAGNDRLESGDGIDSLNGGSGNDTLLANGGNDSLIGGDGNDNLTGGLGNDVLQGGRNADVYYINRGDGEDTVIESGDGYDTSYLGGNGDKIVFGAGIEAADMVFTQVGSDLVMDLGQGDRLTFKNWYVYNNSYGNWGYQVENFQFADGTVLSATALLNTKGVDTVGTDGNDSILSGAEIDRIIGGLGNDTINAGAGDDIVSGDDGNDVLNGQDGNDQLDGGLGDDTISGGNGNDVLLGGSGNNTLNGDAGNDRLESGDGIDSLNGGSGNDTLLANGGNDSLIGGDGNDNLTGGLGNDVLQGGRNADVYYINRGDGEDTVIESGDGYDTSYLGGNGDKIVFGAGIEAADMVFTQVGSDLVMDLGQGDRLTFKNWYVYNNSYGNWGYQVENFQFADGTVLSATALLNTKGVDTVGTDGNDSILSGAEIDRIIGGLGNDTINAGAGDDIVSGDDGNDVLNGQDGNDQLDGGLGDDTISGGNGNDVLLGGSGNNTLNGDAGNDRLESGDGIDSLNGGSGNDTLLANGGNDSLIGGDGNDNLTGGLGNDVLQGGRNADVYYINRGDGEDTVIESGDGYDTSYLGGNGDKIVFGAGIEAADMVFTQVGSDLVMDLGQGDRLTFKNWYVYNNSYGNWGYQVENFQFADGTVLSATALLNTKGVDTVGTDGNDSILSGAEIDRIIGGLGNDTINAGAGDDIVSGDDGNDVLNGQDGNDQLDGGLGDDTISGGNGNDVLLGGSGNNTLNGDAGNDRLESGDGIDSLNGGSGNDTLLANGGNDSLIGGDGNDNLTGGLGNDVLQGGRNADVYYINRGDGEDTVIESGDGYDTSYLGGNGDKIVFGAGIEAADMVFTQVGSDLVMDLGQGDRLTFKNWYVYNNSYGNWGYQVENFQFADGTVLSATALLNTKGVDTVGTDGNDSILSGAEIDRIIGGLGNDTINAGAGDDIVSGDDGNDVLNGQDGNDQLDGGLGDDTISGGNGNDVLLGGSGNNTLNGDAGNDRLESGDGIDSLNGGSGNDTLLANGGNDSLIGGDGNDNLTGGLGNDVLQGGRNADVYYINRGDGEDTVIESGDGYDTSYLGGNGDKIVFGAGIAAADMVFTQVGSDLVMDLGQGDRLTFKNWYVYNNSYGNWGYQVENFQFADGTVLSATALLNTKGVNMGGTDANDVITGGAETNYLYGGLGDDNITADLGDDYLNGGVGNDVLNGQAGNDTLNGETGNDILNGGGGNDYLVGGAGSDVYLLGLGDGQDIVYEYDATAGNVDKISFESGIAAEQLWFRHVGSDLELSIIGTDDKTTISNWYTGSAYHIEQFTTTDGLTLLDSQVENLVNAMADFAPPAAGQTTLPQDYQDALAPVLAANWQ</sequence>
<feature type="region of interest" description="Disordered" evidence="4">
    <location>
        <begin position="2273"/>
        <end position="2338"/>
    </location>
</feature>
<evidence type="ECO:0000256" key="1">
    <source>
        <dbReference type="ARBA" id="ARBA00004613"/>
    </source>
</evidence>
<dbReference type="Gene3D" id="2.150.10.10">
    <property type="entry name" value="Serralysin-like metalloprotease, C-terminal"/>
    <property type="match status" value="21"/>
</dbReference>
<dbReference type="PROSITE" id="PS00330">
    <property type="entry name" value="HEMOLYSIN_CALCIUM"/>
    <property type="match status" value="40"/>
</dbReference>
<feature type="domain" description="Haemolysin-type calcium binding-related" evidence="5">
    <location>
        <begin position="2192"/>
        <end position="2230"/>
    </location>
</feature>
<feature type="compositionally biased region" description="Low complexity" evidence="4">
    <location>
        <begin position="2285"/>
        <end position="2295"/>
    </location>
</feature>
<dbReference type="PANTHER" id="PTHR38340:SF1">
    <property type="entry name" value="S-LAYER PROTEIN"/>
    <property type="match status" value="1"/>
</dbReference>
<feature type="domain" description="Haemolysin-type calcium binding-related" evidence="5">
    <location>
        <begin position="957"/>
        <end position="995"/>
    </location>
</feature>
<dbReference type="PANTHER" id="PTHR38340">
    <property type="entry name" value="S-LAYER PROTEIN"/>
    <property type="match status" value="1"/>
</dbReference>
<feature type="compositionally biased region" description="Low complexity" evidence="4">
    <location>
        <begin position="1544"/>
        <end position="1554"/>
    </location>
</feature>
<feature type="region of interest" description="Disordered" evidence="4">
    <location>
        <begin position="1285"/>
        <end position="1350"/>
    </location>
</feature>
<organism evidence="6 7">
    <name type="scientific">Methylomonas rapida</name>
    <dbReference type="NCBI Taxonomy" id="2963939"/>
    <lineage>
        <taxon>Bacteria</taxon>
        <taxon>Pseudomonadati</taxon>
        <taxon>Pseudomonadota</taxon>
        <taxon>Gammaproteobacteria</taxon>
        <taxon>Methylococcales</taxon>
        <taxon>Methylococcaceae</taxon>
        <taxon>Methylomonas</taxon>
    </lineage>
</organism>
<feature type="domain" description="Haemolysin-type calcium binding-related" evidence="5">
    <location>
        <begin position="2858"/>
        <end position="2894"/>
    </location>
</feature>
<evidence type="ECO:0000256" key="4">
    <source>
        <dbReference type="SAM" id="MobiDB-lite"/>
    </source>
</evidence>
<feature type="region of interest" description="Disordered" evidence="4">
    <location>
        <begin position="1532"/>
        <end position="1600"/>
    </location>
</feature>